<dbReference type="PANTHER" id="PTHR37018:SF1">
    <property type="entry name" value="CULTURE SPECIFIC PROTEIN, PUTATIVE (AFU_ORTHOLOGUE AFUA_2G00130)-RELATED"/>
    <property type="match status" value="1"/>
</dbReference>
<dbReference type="AlphaFoldDB" id="E4ZVV1"/>
<dbReference type="PANTHER" id="PTHR37018">
    <property type="entry name" value="CULTURE SPECIFIC PROTEIN, PUTATIVE (AFU_ORTHOLOGUE AFUA_2G00130)-RELATED"/>
    <property type="match status" value="1"/>
</dbReference>
<sequence>MNFLGILGQLCGVLARPKMISRIPAPIVLDTTLRDLYASAGDDENIILVYAVPTADIQMSAGVPISRKFSYQSPACPTKDSDILAREFLQLVPQLFGFIAGKMPLILFDLDPDQDETSSSDPSSQRSHRMDAYNVFDRLDPSQRPFLDFVPSAESIPLESTSRLAIINPMDCLLPYPHLVSPEAHYTALSKRALAKSPLPTPTTLVIDTILGPAQTSDAELLVFEAERMLKPLTTHALPFVAKLPQALSGQGVFLIRTEEERAAALAVLQPETLRMLRGMNEENAHLDTCCILAQDLLPGDAVALSLFITKDGKAVFNACCTQLVDSEGNWGGGSLDYREQDQLREKYRSIMAQLASYVHTLGYWGPMGADIMTDEEGHQLVIDMNIRVTGSHPLGALRGHFTRLGLNVAVLLFPLLLRLTKDQFEREFEEELHSGSLVVNAWVHMRDRKTSMTTITLAAGGKESLDEFLARVNVFKIEMH</sequence>
<dbReference type="InterPro" id="IPR011761">
    <property type="entry name" value="ATP-grasp"/>
</dbReference>
<evidence type="ECO:0000313" key="3">
    <source>
        <dbReference type="EMBL" id="CBX95727.1"/>
    </source>
</evidence>
<dbReference type="HOGENOM" id="CLU_042176_1_0_1"/>
<protein>
    <submittedName>
        <fullName evidence="3">Similar to solid-state culture specific protein</fullName>
    </submittedName>
</protein>
<keyword evidence="1" id="KW-0067">ATP-binding</keyword>
<dbReference type="InParanoid" id="E4ZVV1"/>
<dbReference type="InterPro" id="IPR003806">
    <property type="entry name" value="ATP-grasp_PylC-type"/>
</dbReference>
<evidence type="ECO:0000313" key="4">
    <source>
        <dbReference type="Proteomes" id="UP000002668"/>
    </source>
</evidence>
<proteinExistence type="predicted"/>
<dbReference type="STRING" id="985895.E4ZVV1"/>
<dbReference type="OMA" id="PETHYEI"/>
<dbReference type="SUPFAM" id="SSF56059">
    <property type="entry name" value="Glutathione synthetase ATP-binding domain-like"/>
    <property type="match status" value="1"/>
</dbReference>
<name>E4ZVV1_LEPMJ</name>
<dbReference type="InterPro" id="IPR053269">
    <property type="entry name" value="Asp-Met_ligase"/>
</dbReference>
<evidence type="ECO:0000256" key="1">
    <source>
        <dbReference type="PROSITE-ProRule" id="PRU00409"/>
    </source>
</evidence>
<feature type="domain" description="ATP-grasp" evidence="2">
    <location>
        <begin position="191"/>
        <end position="418"/>
    </location>
</feature>
<organism evidence="4">
    <name type="scientific">Leptosphaeria maculans (strain JN3 / isolate v23.1.3 / race Av1-4-5-6-7-8)</name>
    <name type="common">Blackleg fungus</name>
    <name type="synonym">Phoma lingam</name>
    <dbReference type="NCBI Taxonomy" id="985895"/>
    <lineage>
        <taxon>Eukaryota</taxon>
        <taxon>Fungi</taxon>
        <taxon>Dikarya</taxon>
        <taxon>Ascomycota</taxon>
        <taxon>Pezizomycotina</taxon>
        <taxon>Dothideomycetes</taxon>
        <taxon>Pleosporomycetidae</taxon>
        <taxon>Pleosporales</taxon>
        <taxon>Pleosporineae</taxon>
        <taxon>Leptosphaeriaceae</taxon>
        <taxon>Plenodomus</taxon>
        <taxon>Plenodomus lingam/Leptosphaeria maculans species complex</taxon>
    </lineage>
</organism>
<dbReference type="GO" id="GO:0046872">
    <property type="term" value="F:metal ion binding"/>
    <property type="evidence" value="ECO:0007669"/>
    <property type="project" value="InterPro"/>
</dbReference>
<dbReference type="Gene3D" id="3.30.470.20">
    <property type="entry name" value="ATP-grasp fold, B domain"/>
    <property type="match status" value="1"/>
</dbReference>
<keyword evidence="1" id="KW-0547">Nucleotide-binding</keyword>
<dbReference type="Pfam" id="PF02655">
    <property type="entry name" value="ATP-grasp_3"/>
    <property type="match status" value="1"/>
</dbReference>
<dbReference type="VEuPathDB" id="FungiDB:LEMA_P028790.1"/>
<dbReference type="Proteomes" id="UP000002668">
    <property type="component" value="Genome"/>
</dbReference>
<dbReference type="EMBL" id="FP929127">
    <property type="protein sequence ID" value="CBX95727.1"/>
    <property type="molecule type" value="Genomic_DNA"/>
</dbReference>
<accession>E4ZVV1</accession>
<dbReference type="GeneID" id="13288482"/>
<dbReference type="OrthoDB" id="5946236at2759"/>
<reference evidence="4" key="1">
    <citation type="journal article" date="2011" name="Nat. Commun.">
        <title>Effector diversification within compartments of the Leptosphaeria maculans genome affected by Repeat-Induced Point mutations.</title>
        <authorList>
            <person name="Rouxel T."/>
            <person name="Grandaubert J."/>
            <person name="Hane J.K."/>
            <person name="Hoede C."/>
            <person name="van de Wouw A.P."/>
            <person name="Couloux A."/>
            <person name="Dominguez V."/>
            <person name="Anthouard V."/>
            <person name="Bally P."/>
            <person name="Bourras S."/>
            <person name="Cozijnsen A.J."/>
            <person name="Ciuffetti L.M."/>
            <person name="Degrave A."/>
            <person name="Dilmaghani A."/>
            <person name="Duret L."/>
            <person name="Fudal I."/>
            <person name="Goodwin S.B."/>
            <person name="Gout L."/>
            <person name="Glaser N."/>
            <person name="Linglin J."/>
            <person name="Kema G.H.J."/>
            <person name="Lapalu N."/>
            <person name="Lawrence C.B."/>
            <person name="May K."/>
            <person name="Meyer M."/>
            <person name="Ollivier B."/>
            <person name="Poulain J."/>
            <person name="Schoch C.L."/>
            <person name="Simon A."/>
            <person name="Spatafora J.W."/>
            <person name="Stachowiak A."/>
            <person name="Turgeon B.G."/>
            <person name="Tyler B.M."/>
            <person name="Vincent D."/>
            <person name="Weissenbach J."/>
            <person name="Amselem J."/>
            <person name="Quesneville H."/>
            <person name="Oliver R.P."/>
            <person name="Wincker P."/>
            <person name="Balesdent M.-H."/>
            <person name="Howlett B.J."/>
        </authorList>
    </citation>
    <scope>NUCLEOTIDE SEQUENCE [LARGE SCALE GENOMIC DNA]</scope>
    <source>
        <strain evidence="4">JN3 / isolate v23.1.3 / race Av1-4-5-6-7-8</strain>
    </source>
</reference>
<dbReference type="eggNOG" id="ENOG502SATC">
    <property type="taxonomic scope" value="Eukaryota"/>
</dbReference>
<dbReference type="PROSITE" id="PS50975">
    <property type="entry name" value="ATP_GRASP"/>
    <property type="match status" value="1"/>
</dbReference>
<gene>
    <name evidence="3" type="ORF">LEMA_P028790.1</name>
</gene>
<dbReference type="GO" id="GO:0005524">
    <property type="term" value="F:ATP binding"/>
    <property type="evidence" value="ECO:0007669"/>
    <property type="project" value="UniProtKB-UniRule"/>
</dbReference>
<keyword evidence="4" id="KW-1185">Reference proteome</keyword>
<evidence type="ECO:0000259" key="2">
    <source>
        <dbReference type="PROSITE" id="PS50975"/>
    </source>
</evidence>